<dbReference type="GO" id="GO:0035438">
    <property type="term" value="F:cyclic-di-GMP binding"/>
    <property type="evidence" value="ECO:0007669"/>
    <property type="project" value="InterPro"/>
</dbReference>
<keyword evidence="3" id="KW-1185">Reference proteome</keyword>
<sequence>MSDLVPSERAKRSSVIIRADIRPADGRAVTRRVRNLSLTGACVDHEGELAVGQRLMLDMGRLDAIEAEVVWVKDRLAGIHFEEPIDLDAARAARGVGRVETGWMTNIHHAYRKRG</sequence>
<dbReference type="Pfam" id="PF07238">
    <property type="entry name" value="PilZ"/>
    <property type="match status" value="1"/>
</dbReference>
<evidence type="ECO:0000313" key="3">
    <source>
        <dbReference type="Proteomes" id="UP000623067"/>
    </source>
</evidence>
<comment type="caution">
    <text evidence="2">The sequence shown here is derived from an EMBL/GenBank/DDBJ whole genome shotgun (WGS) entry which is preliminary data.</text>
</comment>
<dbReference type="Gene3D" id="2.40.10.220">
    <property type="entry name" value="predicted glycosyltransferase like domains"/>
    <property type="match status" value="1"/>
</dbReference>
<evidence type="ECO:0000259" key="1">
    <source>
        <dbReference type="Pfam" id="PF07238"/>
    </source>
</evidence>
<dbReference type="Proteomes" id="UP000623067">
    <property type="component" value="Unassembled WGS sequence"/>
</dbReference>
<organism evidence="2 3">
    <name type="scientific">Sphingomonas metalli</name>
    <dbReference type="NCBI Taxonomy" id="1779358"/>
    <lineage>
        <taxon>Bacteria</taxon>
        <taxon>Pseudomonadati</taxon>
        <taxon>Pseudomonadota</taxon>
        <taxon>Alphaproteobacteria</taxon>
        <taxon>Sphingomonadales</taxon>
        <taxon>Sphingomonadaceae</taxon>
        <taxon>Sphingomonas</taxon>
    </lineage>
</organism>
<feature type="domain" description="PilZ" evidence="1">
    <location>
        <begin position="9"/>
        <end position="90"/>
    </location>
</feature>
<reference evidence="2" key="2">
    <citation type="submission" date="2020-09" db="EMBL/GenBank/DDBJ databases">
        <authorList>
            <person name="Sun Q."/>
            <person name="Zhou Y."/>
        </authorList>
    </citation>
    <scope>NUCLEOTIDE SEQUENCE</scope>
    <source>
        <strain evidence="2">CGMCC 1.15330</strain>
    </source>
</reference>
<proteinExistence type="predicted"/>
<reference evidence="2" key="1">
    <citation type="journal article" date="2014" name="Int. J. Syst. Evol. Microbiol.">
        <title>Complete genome sequence of Corynebacterium casei LMG S-19264T (=DSM 44701T), isolated from a smear-ripened cheese.</title>
        <authorList>
            <consortium name="US DOE Joint Genome Institute (JGI-PGF)"/>
            <person name="Walter F."/>
            <person name="Albersmeier A."/>
            <person name="Kalinowski J."/>
            <person name="Ruckert C."/>
        </authorList>
    </citation>
    <scope>NUCLEOTIDE SEQUENCE</scope>
    <source>
        <strain evidence="2">CGMCC 1.15330</strain>
    </source>
</reference>
<dbReference type="RefSeq" id="WP_188657683.1">
    <property type="nucleotide sequence ID" value="NZ_BMIH01000001.1"/>
</dbReference>
<accession>A0A916SYT8</accession>
<name>A0A916SYT8_9SPHN</name>
<protein>
    <recommendedName>
        <fullName evidence="1">PilZ domain-containing protein</fullName>
    </recommendedName>
</protein>
<gene>
    <name evidence="2" type="ORF">GCM10011380_11350</name>
</gene>
<dbReference type="AlphaFoldDB" id="A0A916SYT8"/>
<dbReference type="SUPFAM" id="SSF141371">
    <property type="entry name" value="PilZ domain-like"/>
    <property type="match status" value="1"/>
</dbReference>
<evidence type="ECO:0000313" key="2">
    <source>
        <dbReference type="EMBL" id="GGB23358.1"/>
    </source>
</evidence>
<dbReference type="InterPro" id="IPR009875">
    <property type="entry name" value="PilZ_domain"/>
</dbReference>
<dbReference type="EMBL" id="BMIH01000001">
    <property type="protein sequence ID" value="GGB23358.1"/>
    <property type="molecule type" value="Genomic_DNA"/>
</dbReference>